<evidence type="ECO:0000259" key="8">
    <source>
        <dbReference type="Pfam" id="PF05209"/>
    </source>
</evidence>
<dbReference type="InterPro" id="IPR007874">
    <property type="entry name" value="MinC_N"/>
</dbReference>
<proteinExistence type="inferred from homology"/>
<evidence type="ECO:0000256" key="2">
    <source>
        <dbReference type="ARBA" id="ARBA00022618"/>
    </source>
</evidence>
<dbReference type="Gene3D" id="3.30.70.260">
    <property type="match status" value="1"/>
</dbReference>
<dbReference type="HAMAP" id="MF_00267">
    <property type="entry name" value="MinC"/>
    <property type="match status" value="1"/>
</dbReference>
<dbReference type="GO" id="GO:0051302">
    <property type="term" value="P:regulation of cell division"/>
    <property type="evidence" value="ECO:0007669"/>
    <property type="project" value="InterPro"/>
</dbReference>
<dbReference type="Pfam" id="PF05209">
    <property type="entry name" value="MinC_N"/>
    <property type="match status" value="1"/>
</dbReference>
<dbReference type="InterPro" id="IPR016098">
    <property type="entry name" value="CAP/MinC_C"/>
</dbReference>
<dbReference type="Pfam" id="PF03775">
    <property type="entry name" value="MinC_C"/>
    <property type="match status" value="1"/>
</dbReference>
<dbReference type="InterPro" id="IPR036145">
    <property type="entry name" value="MinC_C_sf"/>
</dbReference>
<evidence type="ECO:0000259" key="7">
    <source>
        <dbReference type="Pfam" id="PF03775"/>
    </source>
</evidence>
<gene>
    <name evidence="6" type="primary">minC</name>
    <name evidence="9" type="ORF">FX988_01789</name>
</gene>
<comment type="subunit">
    <text evidence="6">Interacts with MinD and FtsZ.</text>
</comment>
<evidence type="ECO:0000256" key="3">
    <source>
        <dbReference type="ARBA" id="ARBA00023210"/>
    </source>
</evidence>
<dbReference type="Proteomes" id="UP000464524">
    <property type="component" value="Chromosome"/>
</dbReference>
<comment type="similarity">
    <text evidence="1 6">Belongs to the MinC family.</text>
</comment>
<accession>A0A857JHR4</accession>
<evidence type="ECO:0000256" key="4">
    <source>
        <dbReference type="ARBA" id="ARBA00023306"/>
    </source>
</evidence>
<dbReference type="NCBIfam" id="TIGR01222">
    <property type="entry name" value="minC"/>
    <property type="match status" value="1"/>
</dbReference>
<dbReference type="EMBL" id="CP047656">
    <property type="protein sequence ID" value="QHJ11555.1"/>
    <property type="molecule type" value="Genomic_DNA"/>
</dbReference>
<keyword evidence="10" id="KW-1185">Reference proteome</keyword>
<evidence type="ECO:0000313" key="10">
    <source>
        <dbReference type="Proteomes" id="UP000464524"/>
    </source>
</evidence>
<dbReference type="SUPFAM" id="SSF63848">
    <property type="entry name" value="Cell-division inhibitor MinC, C-terminal domain"/>
    <property type="match status" value="1"/>
</dbReference>
<evidence type="ECO:0000256" key="1">
    <source>
        <dbReference type="ARBA" id="ARBA00006291"/>
    </source>
</evidence>
<keyword evidence="4 6" id="KW-0131">Cell cycle</keyword>
<reference evidence="9 10" key="1">
    <citation type="submission" date="2019-12" db="EMBL/GenBank/DDBJ databases">
        <title>Genome sequencing and assembly of endphytes of Porphyra tenera.</title>
        <authorList>
            <person name="Park J.M."/>
            <person name="Shin R."/>
            <person name="Jo S.H."/>
        </authorList>
    </citation>
    <scope>NUCLEOTIDE SEQUENCE [LARGE SCALE GENOMIC DNA]</scope>
    <source>
        <strain evidence="9 10">GPM4</strain>
    </source>
</reference>
<organism evidence="9 10">
    <name type="scientific">Paraglaciecola mesophila</name>
    <dbReference type="NCBI Taxonomy" id="197222"/>
    <lineage>
        <taxon>Bacteria</taxon>
        <taxon>Pseudomonadati</taxon>
        <taxon>Pseudomonadota</taxon>
        <taxon>Gammaproteobacteria</taxon>
        <taxon>Alteromonadales</taxon>
        <taxon>Alteromonadaceae</taxon>
        <taxon>Paraglaciecola</taxon>
    </lineage>
</organism>
<dbReference type="GO" id="GO:1901891">
    <property type="term" value="P:regulation of cell septum assembly"/>
    <property type="evidence" value="ECO:0007669"/>
    <property type="project" value="InterPro"/>
</dbReference>
<keyword evidence="3 6" id="KW-0717">Septation</keyword>
<sequence>MAKVCFQMKGTAFTAVVMDLQSYSADLFPAQLKQKIDTAPQFFNASPMVLNLASFEGQLEDEQLEHVVAVCREAGLQPIACRGAPTELRYTIMGLGLASLPAAKSRNTDIPQEPAQDAPVKAEQKQPVVEPALAFRPSKVITKPVRSGQQVYAEGCDLIVMAAVSEGAEVLADGHIHVYGPLRGRALAGVKGDTDARVFCRQMEAELVSIAGYFVMNEKLRELCWKEAAHAYLDGESIQVSAI</sequence>
<evidence type="ECO:0000313" key="9">
    <source>
        <dbReference type="EMBL" id="QHJ11555.1"/>
    </source>
</evidence>
<comment type="function">
    <text evidence="5 6">Cell division inhibitor that blocks the formation of polar Z ring septums. Rapidly oscillates between the poles of the cell to destabilize FtsZ filaments that have formed before they mature into polar Z rings. Prevents FtsZ polymerization.</text>
</comment>
<protein>
    <recommendedName>
        <fullName evidence="6">Probable septum site-determining protein MinC</fullName>
    </recommendedName>
</protein>
<feature type="domain" description="Septum formation inhibitor MinC C-terminal" evidence="7">
    <location>
        <begin position="140"/>
        <end position="240"/>
    </location>
</feature>
<dbReference type="InterPro" id="IPR005526">
    <property type="entry name" value="Septum_form_inhib_MinC_C"/>
</dbReference>
<dbReference type="PANTHER" id="PTHR34108">
    <property type="entry name" value="SEPTUM SITE-DETERMINING PROTEIN MINC"/>
    <property type="match status" value="1"/>
</dbReference>
<feature type="domain" description="Septum formation inhibitor MinC N-terminal" evidence="8">
    <location>
        <begin position="6"/>
        <end position="78"/>
    </location>
</feature>
<dbReference type="RefSeq" id="WP_160179277.1">
    <property type="nucleotide sequence ID" value="NZ_CP047656.1"/>
</dbReference>
<dbReference type="AlphaFoldDB" id="A0A857JHR4"/>
<dbReference type="OrthoDB" id="9794530at2"/>
<evidence type="ECO:0000256" key="5">
    <source>
        <dbReference type="ARBA" id="ARBA00025606"/>
    </source>
</evidence>
<name>A0A857JHR4_9ALTE</name>
<keyword evidence="2 6" id="KW-0132">Cell division</keyword>
<dbReference type="KEGG" id="pmes:FX988_01789"/>
<dbReference type="InterPro" id="IPR013033">
    <property type="entry name" value="MinC"/>
</dbReference>
<dbReference type="Gene3D" id="2.160.20.70">
    <property type="match status" value="1"/>
</dbReference>
<evidence type="ECO:0000256" key="6">
    <source>
        <dbReference type="HAMAP-Rule" id="MF_00267"/>
    </source>
</evidence>
<dbReference type="GO" id="GO:0000917">
    <property type="term" value="P:division septum assembly"/>
    <property type="evidence" value="ECO:0007669"/>
    <property type="project" value="UniProtKB-KW"/>
</dbReference>
<dbReference type="GO" id="GO:0000902">
    <property type="term" value="P:cell morphogenesis"/>
    <property type="evidence" value="ECO:0007669"/>
    <property type="project" value="InterPro"/>
</dbReference>
<dbReference type="PANTHER" id="PTHR34108:SF1">
    <property type="entry name" value="SEPTUM SITE-DETERMINING PROTEIN MINC"/>
    <property type="match status" value="1"/>
</dbReference>